<organism evidence="8 9">
    <name type="scientific">Phenylobacterium montanum</name>
    <dbReference type="NCBI Taxonomy" id="2823693"/>
    <lineage>
        <taxon>Bacteria</taxon>
        <taxon>Pseudomonadati</taxon>
        <taxon>Pseudomonadota</taxon>
        <taxon>Alphaproteobacteria</taxon>
        <taxon>Caulobacterales</taxon>
        <taxon>Caulobacteraceae</taxon>
        <taxon>Phenylobacterium</taxon>
    </lineage>
</organism>
<accession>A0A975FYE9</accession>
<dbReference type="PANTHER" id="PTHR43702:SF12">
    <property type="entry name" value="N-ACETYL GLUCOSAMINE TRANSPORTER NAGP"/>
    <property type="match status" value="1"/>
</dbReference>
<evidence type="ECO:0000256" key="2">
    <source>
        <dbReference type="ARBA" id="ARBA00022475"/>
    </source>
</evidence>
<feature type="transmembrane region" description="Helical" evidence="6">
    <location>
        <begin position="374"/>
        <end position="395"/>
    </location>
</feature>
<feature type="transmembrane region" description="Helical" evidence="6">
    <location>
        <begin position="218"/>
        <end position="236"/>
    </location>
</feature>
<feature type="transmembrane region" description="Helical" evidence="6">
    <location>
        <begin position="97"/>
        <end position="116"/>
    </location>
</feature>
<reference evidence="8" key="1">
    <citation type="submission" date="2021-04" db="EMBL/GenBank/DDBJ databases">
        <title>The complete genome sequence of Caulobacter sp. S6.</title>
        <authorList>
            <person name="Tang Y."/>
            <person name="Ouyang W."/>
            <person name="Liu Q."/>
            <person name="Huang B."/>
            <person name="Guo Z."/>
            <person name="Lei P."/>
        </authorList>
    </citation>
    <scope>NUCLEOTIDE SEQUENCE</scope>
    <source>
        <strain evidence="8">S6</strain>
    </source>
</reference>
<protein>
    <submittedName>
        <fullName evidence="8">MFS transporter</fullName>
    </submittedName>
</protein>
<evidence type="ECO:0000313" key="8">
    <source>
        <dbReference type="EMBL" id="QUD87763.1"/>
    </source>
</evidence>
<dbReference type="EMBL" id="CP073078">
    <property type="protein sequence ID" value="QUD87763.1"/>
    <property type="molecule type" value="Genomic_DNA"/>
</dbReference>
<dbReference type="RefSeq" id="WP_211937813.1">
    <property type="nucleotide sequence ID" value="NZ_CP073078.1"/>
</dbReference>
<feature type="domain" description="Major facilitator superfamily (MFS) profile" evidence="7">
    <location>
        <begin position="7"/>
        <end position="395"/>
    </location>
</feature>
<keyword evidence="3 6" id="KW-0812">Transmembrane</keyword>
<keyword evidence="4 6" id="KW-1133">Transmembrane helix</keyword>
<evidence type="ECO:0000259" key="7">
    <source>
        <dbReference type="PROSITE" id="PS50850"/>
    </source>
</evidence>
<dbReference type="PROSITE" id="PS50850">
    <property type="entry name" value="MFS"/>
    <property type="match status" value="1"/>
</dbReference>
<feature type="transmembrane region" description="Helical" evidence="6">
    <location>
        <begin position="73"/>
        <end position="91"/>
    </location>
</feature>
<feature type="transmembrane region" description="Helical" evidence="6">
    <location>
        <begin position="291"/>
        <end position="309"/>
    </location>
</feature>
<evidence type="ECO:0000256" key="5">
    <source>
        <dbReference type="ARBA" id="ARBA00023136"/>
    </source>
</evidence>
<name>A0A975FYE9_9CAUL</name>
<dbReference type="KEGG" id="caul:KCG34_22400"/>
<feature type="transmembrane region" description="Helical" evidence="6">
    <location>
        <begin position="268"/>
        <end position="286"/>
    </location>
</feature>
<keyword evidence="2" id="KW-1003">Cell membrane</keyword>
<evidence type="ECO:0000256" key="6">
    <source>
        <dbReference type="SAM" id="Phobius"/>
    </source>
</evidence>
<dbReference type="Pfam" id="PF07690">
    <property type="entry name" value="MFS_1"/>
    <property type="match status" value="1"/>
</dbReference>
<evidence type="ECO:0000256" key="3">
    <source>
        <dbReference type="ARBA" id="ARBA00022692"/>
    </source>
</evidence>
<dbReference type="SUPFAM" id="SSF103473">
    <property type="entry name" value="MFS general substrate transporter"/>
    <property type="match status" value="1"/>
</dbReference>
<feature type="transmembrane region" description="Helical" evidence="6">
    <location>
        <begin position="315"/>
        <end position="337"/>
    </location>
</feature>
<dbReference type="InterPro" id="IPR020846">
    <property type="entry name" value="MFS_dom"/>
</dbReference>
<sequence length="418" mass="44805">MKRAWWVVGYLMVMWFVISFVTNIIGPLMPEIIKDFGLSLALAGFLPFAFFVAYGVASIPAGMLVERIGAKRTMALALALNLCGAAAFAAFPSYLMVTAGLFVIGVGMAMLQVVINPMMRTAGGEEHFAFFSVMGQLVFGLASFVSPLAFSALMTRAAKAPGEALFSLAPRAMPWVSFYWLFAALFLAALVLTLLMRIPEVELKEDERAGGWATHRELLSQPMVWLFFLGIAAYVATEQSLANWMSQFLATYHHVSPLGEGAAVVGRFWGLMAVGCAVGLVLLKLFDSRKVLCGATLLAMGALLVTLYGERETAILGFAMMGFFLSVMFSIVFSLALNSVPRHHGAFSGILCSGILGGALGPLAVGALGDQVGLRSAMLLILGTLAYLFFIGVWARPLIANATLGKAEQRPVPAEEMA</sequence>
<dbReference type="InterPro" id="IPR036259">
    <property type="entry name" value="MFS_trans_sf"/>
</dbReference>
<evidence type="ECO:0000256" key="4">
    <source>
        <dbReference type="ARBA" id="ARBA00022989"/>
    </source>
</evidence>
<dbReference type="InterPro" id="IPR050375">
    <property type="entry name" value="MFS_TsgA-like"/>
</dbReference>
<proteinExistence type="predicted"/>
<dbReference type="GO" id="GO:0005886">
    <property type="term" value="C:plasma membrane"/>
    <property type="evidence" value="ECO:0007669"/>
    <property type="project" value="UniProtKB-SubCell"/>
</dbReference>
<comment type="subcellular location">
    <subcellularLocation>
        <location evidence="1">Cell inner membrane</location>
        <topology evidence="1">Multi-pass membrane protein</topology>
    </subcellularLocation>
</comment>
<dbReference type="PANTHER" id="PTHR43702">
    <property type="entry name" value="L-FUCOSE-PROTON SYMPORTER"/>
    <property type="match status" value="1"/>
</dbReference>
<feature type="transmembrane region" description="Helical" evidence="6">
    <location>
        <begin position="38"/>
        <end position="61"/>
    </location>
</feature>
<evidence type="ECO:0000313" key="9">
    <source>
        <dbReference type="Proteomes" id="UP000676409"/>
    </source>
</evidence>
<feature type="transmembrane region" description="Helical" evidence="6">
    <location>
        <begin position="178"/>
        <end position="198"/>
    </location>
</feature>
<feature type="transmembrane region" description="Helical" evidence="6">
    <location>
        <begin position="7"/>
        <end position="26"/>
    </location>
</feature>
<keyword evidence="9" id="KW-1185">Reference proteome</keyword>
<gene>
    <name evidence="8" type="ORF">KCG34_22400</name>
</gene>
<dbReference type="GO" id="GO:0022857">
    <property type="term" value="F:transmembrane transporter activity"/>
    <property type="evidence" value="ECO:0007669"/>
    <property type="project" value="InterPro"/>
</dbReference>
<dbReference type="Proteomes" id="UP000676409">
    <property type="component" value="Chromosome"/>
</dbReference>
<keyword evidence="5 6" id="KW-0472">Membrane</keyword>
<feature type="transmembrane region" description="Helical" evidence="6">
    <location>
        <begin position="128"/>
        <end position="158"/>
    </location>
</feature>
<feature type="transmembrane region" description="Helical" evidence="6">
    <location>
        <begin position="349"/>
        <end position="368"/>
    </location>
</feature>
<dbReference type="Gene3D" id="1.20.1250.20">
    <property type="entry name" value="MFS general substrate transporter like domains"/>
    <property type="match status" value="2"/>
</dbReference>
<dbReference type="InterPro" id="IPR011701">
    <property type="entry name" value="MFS"/>
</dbReference>
<evidence type="ECO:0000256" key="1">
    <source>
        <dbReference type="ARBA" id="ARBA00004429"/>
    </source>
</evidence>
<dbReference type="AlphaFoldDB" id="A0A975FYE9"/>